<name>A0A8H3FT26_9LECA</name>
<dbReference type="Proteomes" id="UP000664203">
    <property type="component" value="Unassembled WGS sequence"/>
</dbReference>
<sequence>MVWYIRFLKTPKFYQKGHVRALITITTDLGDDFYPTDLTLYAIIVATESEENRMSKWQTVKWESGMRNLWVDIVNLGAGPPVDLQLVVNSKQSREGVSVLLEDIPEILGVWSDTFDWDKYQASNVVERRYRTDSGHERAVLEETGESIARHIWDAGIALTAFLSKVVLQPRPTSDLAKLLQRNTPRGPRILELGSGCGIVGLQVAGSCSTSDVLLTDLPEAMNILNHNVEYTRLACRRDKLASTVLDWDEPLPERVAEQQPDLVILSDCTYNPDSIPGLVKTLSSVAKISPDALIVVSLKVRHDSEAIFFDLMAGAEFIEAEHTTIPLPDRYRSVTGQALEVIEIYVYRRRKSG</sequence>
<organism evidence="1 2">
    <name type="scientific">Alectoria fallacina</name>
    <dbReference type="NCBI Taxonomy" id="1903189"/>
    <lineage>
        <taxon>Eukaryota</taxon>
        <taxon>Fungi</taxon>
        <taxon>Dikarya</taxon>
        <taxon>Ascomycota</taxon>
        <taxon>Pezizomycotina</taxon>
        <taxon>Lecanoromycetes</taxon>
        <taxon>OSLEUM clade</taxon>
        <taxon>Lecanoromycetidae</taxon>
        <taxon>Lecanorales</taxon>
        <taxon>Lecanorineae</taxon>
        <taxon>Parmeliaceae</taxon>
        <taxon>Alectoria</taxon>
    </lineage>
</organism>
<dbReference type="EMBL" id="CAJPDR010000253">
    <property type="protein sequence ID" value="CAF9928577.1"/>
    <property type="molecule type" value="Genomic_DNA"/>
</dbReference>
<accession>A0A8H3FT26</accession>
<evidence type="ECO:0000313" key="1">
    <source>
        <dbReference type="EMBL" id="CAF9928577.1"/>
    </source>
</evidence>
<proteinExistence type="predicted"/>
<protein>
    <submittedName>
        <fullName evidence="1">Uncharacterized protein</fullName>
    </submittedName>
</protein>
<dbReference type="AlphaFoldDB" id="A0A8H3FT26"/>
<dbReference type="Gene3D" id="3.40.50.150">
    <property type="entry name" value="Vaccinia Virus protein VP39"/>
    <property type="match status" value="1"/>
</dbReference>
<dbReference type="InterPro" id="IPR029063">
    <property type="entry name" value="SAM-dependent_MTases_sf"/>
</dbReference>
<dbReference type="PANTHER" id="PTHR14614">
    <property type="entry name" value="HEPATOCELLULAR CARCINOMA-ASSOCIATED ANTIGEN"/>
    <property type="match status" value="1"/>
</dbReference>
<reference evidence="1" key="1">
    <citation type="submission" date="2021-03" db="EMBL/GenBank/DDBJ databases">
        <authorList>
            <person name="Tagirdzhanova G."/>
        </authorList>
    </citation>
    <scope>NUCLEOTIDE SEQUENCE</scope>
</reference>
<dbReference type="InterPro" id="IPR019410">
    <property type="entry name" value="Methyltransf_16"/>
</dbReference>
<keyword evidence="2" id="KW-1185">Reference proteome</keyword>
<dbReference type="Pfam" id="PF10294">
    <property type="entry name" value="Methyltransf_16"/>
    <property type="match status" value="1"/>
</dbReference>
<gene>
    <name evidence="1" type="ORF">ALECFALPRED_004088</name>
</gene>
<dbReference type="OrthoDB" id="413520at2759"/>
<dbReference type="PANTHER" id="PTHR14614:SF132">
    <property type="entry name" value="PROTEIN-LYSINE METHYLTRANSFERASE C42C1.13"/>
    <property type="match status" value="1"/>
</dbReference>
<comment type="caution">
    <text evidence="1">The sequence shown here is derived from an EMBL/GenBank/DDBJ whole genome shotgun (WGS) entry which is preliminary data.</text>
</comment>
<dbReference type="GO" id="GO:0008757">
    <property type="term" value="F:S-adenosylmethionine-dependent methyltransferase activity"/>
    <property type="evidence" value="ECO:0007669"/>
    <property type="project" value="UniProtKB-ARBA"/>
</dbReference>
<evidence type="ECO:0000313" key="2">
    <source>
        <dbReference type="Proteomes" id="UP000664203"/>
    </source>
</evidence>
<dbReference type="SUPFAM" id="SSF53335">
    <property type="entry name" value="S-adenosyl-L-methionine-dependent methyltransferases"/>
    <property type="match status" value="1"/>
</dbReference>
<dbReference type="CDD" id="cd02440">
    <property type="entry name" value="AdoMet_MTases"/>
    <property type="match status" value="1"/>
</dbReference>
<dbReference type="GO" id="GO:0005829">
    <property type="term" value="C:cytosol"/>
    <property type="evidence" value="ECO:0007669"/>
    <property type="project" value="TreeGrafter"/>
</dbReference>